<evidence type="ECO:0000313" key="6">
    <source>
        <dbReference type="Proteomes" id="UP000504632"/>
    </source>
</evidence>
<dbReference type="PANTHER" id="PTHR20859">
    <property type="entry name" value="INTERFERON/INTERLEUKIN RECEPTOR"/>
    <property type="match status" value="1"/>
</dbReference>
<evidence type="ECO:0000259" key="5">
    <source>
        <dbReference type="Pfam" id="PF09294"/>
    </source>
</evidence>
<protein>
    <submittedName>
        <fullName evidence="7">Interleukin-10 receptor subunit alpha</fullName>
    </submittedName>
</protein>
<dbReference type="RefSeq" id="XP_030633816.1">
    <property type="nucleotide sequence ID" value="XM_030777956.1"/>
</dbReference>
<dbReference type="InParanoid" id="A0A6J2VRL4"/>
<name>A0A6J2VRL4_CHACN</name>
<dbReference type="Gene3D" id="2.60.40.10">
    <property type="entry name" value="Immunoglobulins"/>
    <property type="match status" value="1"/>
</dbReference>
<evidence type="ECO:0000256" key="3">
    <source>
        <dbReference type="SAM" id="SignalP"/>
    </source>
</evidence>
<dbReference type="SUPFAM" id="SSF49265">
    <property type="entry name" value="Fibronectin type III"/>
    <property type="match status" value="2"/>
</dbReference>
<evidence type="ECO:0000259" key="4">
    <source>
        <dbReference type="Pfam" id="PF01108"/>
    </source>
</evidence>
<keyword evidence="2" id="KW-1133">Transmembrane helix</keyword>
<proteinExistence type="predicted"/>
<dbReference type="GeneID" id="115814984"/>
<dbReference type="InterPro" id="IPR013783">
    <property type="entry name" value="Ig-like_fold"/>
</dbReference>
<gene>
    <name evidence="7" type="primary">il10ra</name>
</gene>
<keyword evidence="2" id="KW-0472">Membrane</keyword>
<dbReference type="InterPro" id="IPR003961">
    <property type="entry name" value="FN3_dom"/>
</dbReference>
<sequence>MDWRFWFCVLAGLIQILNGVSGDREYRATNVQVELWEGEGTIFWAPPLGGPTDALYQVQQLRYTNYPQIWENVTNCELIQDTKCELGHVGSEPTYLYRVGLQSKDGVFSWSRSRRVNVRDSKLRAPTFSMSFPSSTKARVRVHKRSIRSDVFPSGLRYTVYLSSRGGENKTLEKIVPNDEDEVEFDHLELWQEYCIYLKVENIANVAFNTSSEQCFQTRPDMLLIISFVIVGVLGVMALLILAVCCFLRRPGKLPYALKSAASSWHPMMPGVVKVETVTDRGWFLSSGRMEGMGQISEARAGKAEDEKERRASMDSGVSVEPPPVSGNKGVAVQEDSGCGSLKEAEDGTMSGRETAELPLLADSDNSSHGNRREDSGLSMGNHEVPGSLEGEDSGLLTEVVAEFGDGYRSQSPSSVSVQISETEDNVSPHSCATDINLAAPSAGYRSGKVTCVCLPDEFCIWCQARKHYLTKNRHSANSELTEQCGQTAVDVGNPDPTISSYLKKNLQTVTMLDFEEMLSNRPQTDCHENSSLHLSLPSFAVEQESFTQNTGNLSLMLSDMELTFG</sequence>
<keyword evidence="2" id="KW-0812">Transmembrane</keyword>
<reference evidence="7" key="1">
    <citation type="submission" date="2025-08" db="UniProtKB">
        <authorList>
            <consortium name="RefSeq"/>
        </authorList>
    </citation>
    <scope>IDENTIFICATION</scope>
</reference>
<evidence type="ECO:0000256" key="1">
    <source>
        <dbReference type="SAM" id="MobiDB-lite"/>
    </source>
</evidence>
<feature type="compositionally biased region" description="Basic and acidic residues" evidence="1">
    <location>
        <begin position="300"/>
        <end position="313"/>
    </location>
</feature>
<dbReference type="GO" id="GO:0004896">
    <property type="term" value="F:cytokine receptor activity"/>
    <property type="evidence" value="ECO:0007669"/>
    <property type="project" value="TreeGrafter"/>
</dbReference>
<organism evidence="6 7">
    <name type="scientific">Chanos chanos</name>
    <name type="common">Milkfish</name>
    <name type="synonym">Mugil chanos</name>
    <dbReference type="NCBI Taxonomy" id="29144"/>
    <lineage>
        <taxon>Eukaryota</taxon>
        <taxon>Metazoa</taxon>
        <taxon>Chordata</taxon>
        <taxon>Craniata</taxon>
        <taxon>Vertebrata</taxon>
        <taxon>Euteleostomi</taxon>
        <taxon>Actinopterygii</taxon>
        <taxon>Neopterygii</taxon>
        <taxon>Teleostei</taxon>
        <taxon>Ostariophysi</taxon>
        <taxon>Gonorynchiformes</taxon>
        <taxon>Chanidae</taxon>
        <taxon>Chanos</taxon>
    </lineage>
</organism>
<dbReference type="InterPro" id="IPR036116">
    <property type="entry name" value="FN3_sf"/>
</dbReference>
<dbReference type="Proteomes" id="UP000504632">
    <property type="component" value="Chromosome 6"/>
</dbReference>
<dbReference type="InterPro" id="IPR050650">
    <property type="entry name" value="Type-II_Cytokine-TF_Rcpt"/>
</dbReference>
<dbReference type="Pfam" id="PF01108">
    <property type="entry name" value="Tissue_fac"/>
    <property type="match status" value="1"/>
</dbReference>
<feature type="signal peptide" evidence="3">
    <location>
        <begin position="1"/>
        <end position="22"/>
    </location>
</feature>
<feature type="domain" description="Fibronectin type-III" evidence="4">
    <location>
        <begin position="11"/>
        <end position="101"/>
    </location>
</feature>
<dbReference type="PANTHER" id="PTHR20859:SF94">
    <property type="entry name" value="CYTOKINE RECEPTOR FAMILY MEMBER B7"/>
    <property type="match status" value="1"/>
</dbReference>
<feature type="region of interest" description="Disordered" evidence="1">
    <location>
        <begin position="295"/>
        <end position="391"/>
    </location>
</feature>
<keyword evidence="7" id="KW-0675">Receptor</keyword>
<feature type="transmembrane region" description="Helical" evidence="2">
    <location>
        <begin position="222"/>
        <end position="248"/>
    </location>
</feature>
<dbReference type="AlphaFoldDB" id="A0A6J2VRL4"/>
<keyword evidence="3" id="KW-0732">Signal</keyword>
<dbReference type="CTD" id="3587"/>
<evidence type="ECO:0000313" key="7">
    <source>
        <dbReference type="RefSeq" id="XP_030633816.1"/>
    </source>
</evidence>
<dbReference type="InterPro" id="IPR015373">
    <property type="entry name" value="Interferon/interleukin_rcp_dom"/>
</dbReference>
<dbReference type="GO" id="GO:0005886">
    <property type="term" value="C:plasma membrane"/>
    <property type="evidence" value="ECO:0007669"/>
    <property type="project" value="TreeGrafter"/>
</dbReference>
<accession>A0A6J2VRL4</accession>
<feature type="chain" id="PRO_5027088674" evidence="3">
    <location>
        <begin position="23"/>
        <end position="566"/>
    </location>
</feature>
<evidence type="ECO:0000256" key="2">
    <source>
        <dbReference type="SAM" id="Phobius"/>
    </source>
</evidence>
<dbReference type="Pfam" id="PF09294">
    <property type="entry name" value="Interfer-bind"/>
    <property type="match status" value="1"/>
</dbReference>
<keyword evidence="6" id="KW-1185">Reference proteome</keyword>
<feature type="domain" description="Interferon/interleukin receptor" evidence="5">
    <location>
        <begin position="136"/>
        <end position="218"/>
    </location>
</feature>
<dbReference type="OrthoDB" id="8805892at2759"/>